<feature type="transmembrane region" description="Helical" evidence="8">
    <location>
        <begin position="67"/>
        <end position="85"/>
    </location>
</feature>
<comment type="caution">
    <text evidence="9">The sequence shown here is derived from an EMBL/GenBank/DDBJ whole genome shotgun (WGS) entry which is preliminary data.</text>
</comment>
<evidence type="ECO:0000313" key="10">
    <source>
        <dbReference type="Proteomes" id="UP000778951"/>
    </source>
</evidence>
<evidence type="ECO:0000313" key="9">
    <source>
        <dbReference type="EMBL" id="NIZ69981.1"/>
    </source>
</evidence>
<dbReference type="CDD" id="cd06550">
    <property type="entry name" value="TM_ABC_iron-siderophores_like"/>
    <property type="match status" value="1"/>
</dbReference>
<evidence type="ECO:0000256" key="4">
    <source>
        <dbReference type="ARBA" id="ARBA00022475"/>
    </source>
</evidence>
<evidence type="ECO:0000256" key="2">
    <source>
        <dbReference type="ARBA" id="ARBA00007935"/>
    </source>
</evidence>
<evidence type="ECO:0000256" key="3">
    <source>
        <dbReference type="ARBA" id="ARBA00022448"/>
    </source>
</evidence>
<dbReference type="InterPro" id="IPR000522">
    <property type="entry name" value="ABC_transptr_permease_BtuC"/>
</dbReference>
<dbReference type="GO" id="GO:0005886">
    <property type="term" value="C:plasma membrane"/>
    <property type="evidence" value="ECO:0007669"/>
    <property type="project" value="UniProtKB-SubCell"/>
</dbReference>
<keyword evidence="7 8" id="KW-0472">Membrane</keyword>
<evidence type="ECO:0000256" key="1">
    <source>
        <dbReference type="ARBA" id="ARBA00004651"/>
    </source>
</evidence>
<keyword evidence="3" id="KW-0813">Transport</keyword>
<keyword evidence="4" id="KW-1003">Cell membrane</keyword>
<dbReference type="Pfam" id="PF01032">
    <property type="entry name" value="FecCD"/>
    <property type="match status" value="1"/>
</dbReference>
<feature type="transmembrane region" description="Helical" evidence="8">
    <location>
        <begin position="123"/>
        <end position="141"/>
    </location>
</feature>
<dbReference type="AlphaFoldDB" id="A0A968L053"/>
<organism evidence="9 10">
    <name type="scientific">Entomospira culicis</name>
    <dbReference type="NCBI Taxonomy" id="2719989"/>
    <lineage>
        <taxon>Bacteria</taxon>
        <taxon>Pseudomonadati</taxon>
        <taxon>Spirochaetota</taxon>
        <taxon>Spirochaetia</taxon>
        <taxon>Spirochaetales</taxon>
        <taxon>Spirochaetaceae</taxon>
        <taxon>Entomospira</taxon>
    </lineage>
</organism>
<keyword evidence="5 8" id="KW-0812">Transmembrane</keyword>
<reference evidence="9" key="1">
    <citation type="submission" date="2020-03" db="EMBL/GenBank/DDBJ databases">
        <title>Spirochaetal bacteria isolated from arthropods constitute a novel genus Entomospira genus novum within the order Spirochaetales.</title>
        <authorList>
            <person name="Grana-Miraglia L."/>
            <person name="Sikutova S."/>
            <person name="Fingerle V."/>
            <person name="Sing A."/>
            <person name="Castillo-Ramirez S."/>
            <person name="Margos G."/>
            <person name="Rudolf I."/>
        </authorList>
    </citation>
    <scope>NUCLEOTIDE SEQUENCE</scope>
    <source>
        <strain evidence="9">BR149</strain>
    </source>
</reference>
<proteinExistence type="inferred from homology"/>
<evidence type="ECO:0000256" key="7">
    <source>
        <dbReference type="ARBA" id="ARBA00023136"/>
    </source>
</evidence>
<evidence type="ECO:0000256" key="5">
    <source>
        <dbReference type="ARBA" id="ARBA00022692"/>
    </source>
</evidence>
<feature type="transmembrane region" description="Helical" evidence="8">
    <location>
        <begin position="199"/>
        <end position="218"/>
    </location>
</feature>
<name>A0A968L053_9SPIO</name>
<dbReference type="Proteomes" id="UP000778951">
    <property type="component" value="Unassembled WGS sequence"/>
</dbReference>
<gene>
    <name evidence="9" type="ORF">HCT48_07150</name>
</gene>
<dbReference type="EMBL" id="JAATLM010000001">
    <property type="protein sequence ID" value="NIZ69981.1"/>
    <property type="molecule type" value="Genomic_DNA"/>
</dbReference>
<sequence length="335" mass="35436">MRVSRTGLWVVMALLPIVLGVAVLGFGRMQIAFSDVVGVLWSRVSGNGVSWPSVYEVVIFKIRIPRVLMALLLGGGLAVAGASLQGMFANPLVSSDILGVSAGAGFGAALGIIWWGTGLPTQMMALLGGLLAIFLVALLVGRGTRSIFVLVLAGVIVSALFQALISLMKFIADPEDKLPTITYWLMGSLSSVSYRDLQIALPLMGLSIGILWLLRWRINLLSLPEDELRSLGISVGLLKGLIIVSSTLIVATSVAVAGIIGWVGLVIPHMARMLVGANNQQVIPMSLLLGSSYLLVIDTLARSMSAVEMPISILTALIGAPVFALLLKRSQGAWR</sequence>
<comment type="subcellular location">
    <subcellularLocation>
        <location evidence="1">Cell membrane</location>
        <topology evidence="1">Multi-pass membrane protein</topology>
    </subcellularLocation>
</comment>
<protein>
    <submittedName>
        <fullName evidence="9">Iron ABC transporter permease</fullName>
    </submittedName>
</protein>
<feature type="transmembrane region" description="Helical" evidence="8">
    <location>
        <begin position="97"/>
        <end position="116"/>
    </location>
</feature>
<dbReference type="Gene3D" id="1.10.3470.10">
    <property type="entry name" value="ABC transporter involved in vitamin B12 uptake, BtuC"/>
    <property type="match status" value="1"/>
</dbReference>
<dbReference type="GO" id="GO:0022857">
    <property type="term" value="F:transmembrane transporter activity"/>
    <property type="evidence" value="ECO:0007669"/>
    <property type="project" value="InterPro"/>
</dbReference>
<comment type="similarity">
    <text evidence="2">Belongs to the binding-protein-dependent transport system permease family. FecCD subfamily.</text>
</comment>
<feature type="transmembrane region" description="Helical" evidence="8">
    <location>
        <begin position="6"/>
        <end position="26"/>
    </location>
</feature>
<evidence type="ECO:0000256" key="8">
    <source>
        <dbReference type="SAM" id="Phobius"/>
    </source>
</evidence>
<accession>A0A968L053</accession>
<feature type="transmembrane region" description="Helical" evidence="8">
    <location>
        <begin position="238"/>
        <end position="267"/>
    </location>
</feature>
<keyword evidence="10" id="KW-1185">Reference proteome</keyword>
<dbReference type="InterPro" id="IPR037294">
    <property type="entry name" value="ABC_BtuC-like"/>
</dbReference>
<dbReference type="GO" id="GO:0033214">
    <property type="term" value="P:siderophore-iron import into cell"/>
    <property type="evidence" value="ECO:0007669"/>
    <property type="project" value="TreeGrafter"/>
</dbReference>
<keyword evidence="6 8" id="KW-1133">Transmembrane helix</keyword>
<dbReference type="PANTHER" id="PTHR30472:SF70">
    <property type="entry name" value="MOLYBDATE IMPORT SYSTEM PERMEASE PROTEIN MOLB"/>
    <property type="match status" value="1"/>
</dbReference>
<dbReference type="SUPFAM" id="SSF81345">
    <property type="entry name" value="ABC transporter involved in vitamin B12 uptake, BtuC"/>
    <property type="match status" value="1"/>
</dbReference>
<evidence type="ECO:0000256" key="6">
    <source>
        <dbReference type="ARBA" id="ARBA00022989"/>
    </source>
</evidence>
<feature type="transmembrane region" description="Helical" evidence="8">
    <location>
        <begin position="309"/>
        <end position="327"/>
    </location>
</feature>
<dbReference type="FunFam" id="1.10.3470.10:FF:000001">
    <property type="entry name" value="Vitamin B12 ABC transporter permease BtuC"/>
    <property type="match status" value="1"/>
</dbReference>
<feature type="transmembrane region" description="Helical" evidence="8">
    <location>
        <begin position="147"/>
        <end position="167"/>
    </location>
</feature>
<dbReference type="PANTHER" id="PTHR30472">
    <property type="entry name" value="FERRIC ENTEROBACTIN TRANSPORT SYSTEM PERMEASE PROTEIN"/>
    <property type="match status" value="1"/>
</dbReference>